<organism evidence="1 2">
    <name type="scientific">Cytobacillus horneckiae</name>
    <dbReference type="NCBI Taxonomy" id="549687"/>
    <lineage>
        <taxon>Bacteria</taxon>
        <taxon>Bacillati</taxon>
        <taxon>Bacillota</taxon>
        <taxon>Bacilli</taxon>
        <taxon>Bacillales</taxon>
        <taxon>Bacillaceae</taxon>
        <taxon>Cytobacillus</taxon>
    </lineage>
</organism>
<evidence type="ECO:0000313" key="1">
    <source>
        <dbReference type="EMBL" id="PKG26552.1"/>
    </source>
</evidence>
<reference evidence="1 2" key="1">
    <citation type="journal article" date="2010" name="Int. J. Syst. Evol. Microbiol.">
        <title>Bacillus horneckiae sp. nov., isolated from a spacecraft-assembly clean room.</title>
        <authorList>
            <person name="Vaishampayan P."/>
            <person name="Probst A."/>
            <person name="Krishnamurthi S."/>
            <person name="Ghosh S."/>
            <person name="Osman S."/>
            <person name="McDowall A."/>
            <person name="Ruckmani A."/>
            <person name="Mayilraj S."/>
            <person name="Venkateswaran K."/>
        </authorList>
    </citation>
    <scope>NUCLEOTIDE SEQUENCE [LARGE SCALE GENOMIC DNA]</scope>
    <source>
        <strain evidence="2">1PO1SC</strain>
    </source>
</reference>
<evidence type="ECO:0000313" key="2">
    <source>
        <dbReference type="Proteomes" id="UP000233343"/>
    </source>
</evidence>
<dbReference type="AlphaFoldDB" id="A0A2N0ZAL7"/>
<sequence>MEVSSCNICVIAAVVQVGVVTVVVQESVVVAVDPVATIVREVDVVPLATAAGCVDAVVEQVFNHQ</sequence>
<protein>
    <submittedName>
        <fullName evidence="1">Uncharacterized protein</fullName>
    </submittedName>
</protein>
<keyword evidence="2" id="KW-1185">Reference proteome</keyword>
<comment type="caution">
    <text evidence="1">The sequence shown here is derived from an EMBL/GenBank/DDBJ whole genome shotgun (WGS) entry which is preliminary data.</text>
</comment>
<proteinExistence type="predicted"/>
<accession>A0A2N0ZAL7</accession>
<gene>
    <name evidence="1" type="ORF">CWS20_23285</name>
</gene>
<name>A0A2N0ZAL7_9BACI</name>
<dbReference type="EMBL" id="PISD01000064">
    <property type="protein sequence ID" value="PKG26552.1"/>
    <property type="molecule type" value="Genomic_DNA"/>
</dbReference>
<dbReference type="Proteomes" id="UP000233343">
    <property type="component" value="Unassembled WGS sequence"/>
</dbReference>